<keyword evidence="6" id="KW-1185">Reference proteome</keyword>
<dbReference type="InterPro" id="IPR003018">
    <property type="entry name" value="GAF"/>
</dbReference>
<dbReference type="SUPFAM" id="SSF55874">
    <property type="entry name" value="ATPase domain of HSP90 chaperone/DNA topoisomerase II/histidine kinase"/>
    <property type="match status" value="1"/>
</dbReference>
<sequence length="751" mass="79234">MDDADRLLAAVAGDLRPRRAALTDLLMRLYAAEIPALGEAEVNGPARALVTESVDLFLDVLGGIGPGLAGGQPQTAVKLARLLADRDIPVSAMLRAYRLGLAGLTPLLFEDIARRSGDTQLVSAATLRLAVFGLEWMDLASEQAFSVYQAQRERRVQRQLRLVNEASTGIGTTLDVGRTAQELADVGVRHFADYATVSLLDPVLGPKGRPPRPGRLRLCRVAQRTAPAEGAGEIEAPGEPHTFPAGSVPDRALTTGQPSRHRLDGPPDWLRADPGTAGAVRAQGLASVLVVPLRARGAALGLALLFRRGEAVPFTDDDLLLVRDLAARAAVSIDNARRYTHERATALTLQRALLPQRPPEQSAVEVASRYLPAGSHAGVGGDWYDVIPLAGARVALVVGDVVGHGLYASASMGRLRTAVRTLADVDLAPDELLTHLDDVVIRLADQDPEEGQESSATCLYAVYDPVSGNCTLASAGQLLPAVVGPDGRVDFPQLPIGPPLGLGALPFEKSELHLPEGSLLALYTDGLVESQGRDVDSGLAALTEVLAETGAAGARSGGAPVPLEDVCEALIGRLVPARPTDDVALLLARTRVLASDQVSVRELAADPAVVSEARRHTLATLAEWGLEEASFTAELVVSELVTNAIRYGEVPIRLRLIRDRALICEVSDASSTSPHMRRARVFDEGGRGLLLVAQLADRWGTRYTREGKIIWAELPLLPDAPLLPDLTEPGEAAEPTGLAAGAPAVGEPGAG</sequence>
<organism evidence="5 6">
    <name type="scientific">Streptomyces physcomitrii</name>
    <dbReference type="NCBI Taxonomy" id="2724184"/>
    <lineage>
        <taxon>Bacteria</taxon>
        <taxon>Bacillati</taxon>
        <taxon>Actinomycetota</taxon>
        <taxon>Actinomycetes</taxon>
        <taxon>Kitasatosporales</taxon>
        <taxon>Streptomycetaceae</taxon>
        <taxon>Streptomyces</taxon>
    </lineage>
</organism>
<dbReference type="RefSeq" id="WP_168542911.1">
    <property type="nucleotide sequence ID" value="NZ_JAAWWP010000020.1"/>
</dbReference>
<evidence type="ECO:0000259" key="4">
    <source>
        <dbReference type="SMART" id="SM00331"/>
    </source>
</evidence>
<dbReference type="InterPro" id="IPR029016">
    <property type="entry name" value="GAF-like_dom_sf"/>
</dbReference>
<dbReference type="SMART" id="SM00065">
    <property type="entry name" value="GAF"/>
    <property type="match status" value="1"/>
</dbReference>
<dbReference type="InterPro" id="IPR025751">
    <property type="entry name" value="RsbRD_N_dom"/>
</dbReference>
<name>A0ABX1HBN7_9ACTN</name>
<dbReference type="InterPro" id="IPR036457">
    <property type="entry name" value="PPM-type-like_dom_sf"/>
</dbReference>
<feature type="domain" description="PPM-type phosphatase" evidence="4">
    <location>
        <begin position="364"/>
        <end position="590"/>
    </location>
</feature>
<comment type="caution">
    <text evidence="5">The sequence shown here is derived from an EMBL/GenBank/DDBJ whole genome shotgun (WGS) entry which is preliminary data.</text>
</comment>
<dbReference type="Proteomes" id="UP000772196">
    <property type="component" value="Unassembled WGS sequence"/>
</dbReference>
<dbReference type="Pfam" id="PF07228">
    <property type="entry name" value="SpoIIE"/>
    <property type="match status" value="1"/>
</dbReference>
<feature type="region of interest" description="Disordered" evidence="2">
    <location>
        <begin position="725"/>
        <end position="751"/>
    </location>
</feature>
<dbReference type="SUPFAM" id="SSF55781">
    <property type="entry name" value="GAF domain-like"/>
    <property type="match status" value="1"/>
</dbReference>
<dbReference type="InterPro" id="IPR001932">
    <property type="entry name" value="PPM-type_phosphatase-like_dom"/>
</dbReference>
<protein>
    <submittedName>
        <fullName evidence="5">SpoIIE family protein phosphatase</fullName>
    </submittedName>
</protein>
<accession>A0ABX1HBN7</accession>
<dbReference type="SUPFAM" id="SSF81606">
    <property type="entry name" value="PP2C-like"/>
    <property type="match status" value="1"/>
</dbReference>
<evidence type="ECO:0000313" key="5">
    <source>
        <dbReference type="EMBL" id="NKI44659.1"/>
    </source>
</evidence>
<feature type="region of interest" description="Disordered" evidence="2">
    <location>
        <begin position="227"/>
        <end position="269"/>
    </location>
</feature>
<reference evidence="5 6" key="1">
    <citation type="submission" date="2020-04" db="EMBL/GenBank/DDBJ databases">
        <title>Phylogenetic Diversity and Antibacterial Activity against Ralstonia solanacearum of Endophytic Actinomycete Isolated from Moss.</title>
        <authorList>
            <person name="Zhuang X."/>
        </authorList>
    </citation>
    <scope>NUCLEOTIDE SEQUENCE [LARGE SCALE GENOMIC DNA]</scope>
    <source>
        <strain evidence="5 6">LD120</strain>
    </source>
</reference>
<feature type="compositionally biased region" description="Low complexity" evidence="2">
    <location>
        <begin position="227"/>
        <end position="240"/>
    </location>
</feature>
<evidence type="ECO:0000259" key="3">
    <source>
        <dbReference type="SMART" id="SM00065"/>
    </source>
</evidence>
<evidence type="ECO:0000313" key="6">
    <source>
        <dbReference type="Proteomes" id="UP000772196"/>
    </source>
</evidence>
<evidence type="ECO:0000256" key="2">
    <source>
        <dbReference type="SAM" id="MobiDB-lite"/>
    </source>
</evidence>
<dbReference type="InterPro" id="IPR003594">
    <property type="entry name" value="HATPase_dom"/>
</dbReference>
<dbReference type="Gene3D" id="3.30.565.10">
    <property type="entry name" value="Histidine kinase-like ATPase, C-terminal domain"/>
    <property type="match status" value="1"/>
</dbReference>
<dbReference type="Pfam" id="PF13581">
    <property type="entry name" value="HATPase_c_2"/>
    <property type="match status" value="1"/>
</dbReference>
<dbReference type="Pfam" id="PF14361">
    <property type="entry name" value="RsbRD_N"/>
    <property type="match status" value="1"/>
</dbReference>
<proteinExistence type="predicted"/>
<gene>
    <name evidence="5" type="ORF">HFV08_26110</name>
</gene>
<feature type="compositionally biased region" description="Low complexity" evidence="2">
    <location>
        <begin position="737"/>
        <end position="751"/>
    </location>
</feature>
<dbReference type="Gene3D" id="3.30.450.40">
    <property type="match status" value="1"/>
</dbReference>
<dbReference type="InterPro" id="IPR036890">
    <property type="entry name" value="HATPase_C_sf"/>
</dbReference>
<dbReference type="SMART" id="SM00331">
    <property type="entry name" value="PP2C_SIG"/>
    <property type="match status" value="1"/>
</dbReference>
<dbReference type="PANTHER" id="PTHR43156">
    <property type="entry name" value="STAGE II SPORULATION PROTEIN E-RELATED"/>
    <property type="match status" value="1"/>
</dbReference>
<keyword evidence="1" id="KW-0378">Hydrolase</keyword>
<dbReference type="Gene3D" id="3.60.40.10">
    <property type="entry name" value="PPM-type phosphatase domain"/>
    <property type="match status" value="1"/>
</dbReference>
<dbReference type="PANTHER" id="PTHR43156:SF2">
    <property type="entry name" value="STAGE II SPORULATION PROTEIN E"/>
    <property type="match status" value="1"/>
</dbReference>
<dbReference type="InterPro" id="IPR052016">
    <property type="entry name" value="Bact_Sigma-Reg"/>
</dbReference>
<dbReference type="Pfam" id="PF01590">
    <property type="entry name" value="GAF"/>
    <property type="match status" value="1"/>
</dbReference>
<feature type="domain" description="GAF" evidence="3">
    <location>
        <begin position="171"/>
        <end position="343"/>
    </location>
</feature>
<dbReference type="EMBL" id="JAAWWP010000020">
    <property type="protein sequence ID" value="NKI44659.1"/>
    <property type="molecule type" value="Genomic_DNA"/>
</dbReference>
<evidence type="ECO:0000256" key="1">
    <source>
        <dbReference type="ARBA" id="ARBA00022801"/>
    </source>
</evidence>
<dbReference type="CDD" id="cd16936">
    <property type="entry name" value="HATPase_RsbW-like"/>
    <property type="match status" value="1"/>
</dbReference>